<evidence type="ECO:0000256" key="4">
    <source>
        <dbReference type="PROSITE-ProRule" id="PRU00335"/>
    </source>
</evidence>
<accession>A0A6J4R0P9</accession>
<evidence type="ECO:0000256" key="5">
    <source>
        <dbReference type="SAM" id="MobiDB-lite"/>
    </source>
</evidence>
<evidence type="ECO:0000256" key="1">
    <source>
        <dbReference type="ARBA" id="ARBA00023015"/>
    </source>
</evidence>
<keyword evidence="1" id="KW-0805">Transcription regulation</keyword>
<feature type="region of interest" description="Disordered" evidence="5">
    <location>
        <begin position="196"/>
        <end position="217"/>
    </location>
</feature>
<dbReference type="Pfam" id="PF00440">
    <property type="entry name" value="TetR_N"/>
    <property type="match status" value="1"/>
</dbReference>
<evidence type="ECO:0000313" key="7">
    <source>
        <dbReference type="EMBL" id="CAA9456536.1"/>
    </source>
</evidence>
<dbReference type="SUPFAM" id="SSF48498">
    <property type="entry name" value="Tetracyclin repressor-like, C-terminal domain"/>
    <property type="match status" value="1"/>
</dbReference>
<dbReference type="InterPro" id="IPR009057">
    <property type="entry name" value="Homeodomain-like_sf"/>
</dbReference>
<dbReference type="GO" id="GO:0000976">
    <property type="term" value="F:transcription cis-regulatory region binding"/>
    <property type="evidence" value="ECO:0007669"/>
    <property type="project" value="TreeGrafter"/>
</dbReference>
<dbReference type="PANTHER" id="PTHR30055:SF234">
    <property type="entry name" value="HTH-TYPE TRANSCRIPTIONAL REGULATOR BETI"/>
    <property type="match status" value="1"/>
</dbReference>
<dbReference type="SUPFAM" id="SSF46689">
    <property type="entry name" value="Homeodomain-like"/>
    <property type="match status" value="1"/>
</dbReference>
<organism evidence="7">
    <name type="scientific">uncultured Rubrobacteraceae bacterium</name>
    <dbReference type="NCBI Taxonomy" id="349277"/>
    <lineage>
        <taxon>Bacteria</taxon>
        <taxon>Bacillati</taxon>
        <taxon>Actinomycetota</taxon>
        <taxon>Rubrobacteria</taxon>
        <taxon>Rubrobacterales</taxon>
        <taxon>Rubrobacteraceae</taxon>
        <taxon>environmental samples</taxon>
    </lineage>
</organism>
<keyword evidence="2 4" id="KW-0238">DNA-binding</keyword>
<keyword evidence="3" id="KW-0804">Transcription</keyword>
<evidence type="ECO:0000256" key="3">
    <source>
        <dbReference type="ARBA" id="ARBA00023163"/>
    </source>
</evidence>
<name>A0A6J4R0P9_9ACTN</name>
<dbReference type="PROSITE" id="PS50977">
    <property type="entry name" value="HTH_TETR_2"/>
    <property type="match status" value="1"/>
</dbReference>
<evidence type="ECO:0000256" key="2">
    <source>
        <dbReference type="ARBA" id="ARBA00023125"/>
    </source>
</evidence>
<sequence length="217" mass="22772">MDGGRGSGAARKRVLAAAGGLFGERGYRGVALGDVAEALGMRKPSLYHHAPGGKEQLYAEVMEGLLERHRARMEEAISEAGPGLGEELKAAARSLLSERPRVSLEGMVLRDMPAISEERSRRLMDVAFRCLHGPLLAALRAARDRGEIFLPDPSLISGTILSLVGGAQISAYAAGGQNDRDGAAAADALIDVLLDGLRPREPGTPAGEEGPREKGAS</sequence>
<feature type="domain" description="HTH tetR-type" evidence="6">
    <location>
        <begin position="8"/>
        <end position="68"/>
    </location>
</feature>
<dbReference type="InterPro" id="IPR050109">
    <property type="entry name" value="HTH-type_TetR-like_transc_reg"/>
</dbReference>
<dbReference type="InterPro" id="IPR036271">
    <property type="entry name" value="Tet_transcr_reg_TetR-rel_C_sf"/>
</dbReference>
<proteinExistence type="predicted"/>
<dbReference type="InterPro" id="IPR001647">
    <property type="entry name" value="HTH_TetR"/>
</dbReference>
<protein>
    <recommendedName>
        <fullName evidence="6">HTH tetR-type domain-containing protein</fullName>
    </recommendedName>
</protein>
<dbReference type="Gene3D" id="1.10.357.10">
    <property type="entry name" value="Tetracycline Repressor, domain 2"/>
    <property type="match status" value="1"/>
</dbReference>
<evidence type="ECO:0000259" key="6">
    <source>
        <dbReference type="PROSITE" id="PS50977"/>
    </source>
</evidence>
<dbReference type="PANTHER" id="PTHR30055">
    <property type="entry name" value="HTH-TYPE TRANSCRIPTIONAL REGULATOR RUTR"/>
    <property type="match status" value="1"/>
</dbReference>
<dbReference type="Gene3D" id="1.10.10.60">
    <property type="entry name" value="Homeodomain-like"/>
    <property type="match status" value="1"/>
</dbReference>
<dbReference type="AlphaFoldDB" id="A0A6J4R0P9"/>
<dbReference type="GO" id="GO:0003700">
    <property type="term" value="F:DNA-binding transcription factor activity"/>
    <property type="evidence" value="ECO:0007669"/>
    <property type="project" value="TreeGrafter"/>
</dbReference>
<reference evidence="7" key="1">
    <citation type="submission" date="2020-02" db="EMBL/GenBank/DDBJ databases">
        <authorList>
            <person name="Meier V. D."/>
        </authorList>
    </citation>
    <scope>NUCLEOTIDE SEQUENCE</scope>
    <source>
        <strain evidence="7">AVDCRST_MAG01</strain>
    </source>
</reference>
<dbReference type="EMBL" id="CADCUW010000697">
    <property type="protein sequence ID" value="CAA9456536.1"/>
    <property type="molecule type" value="Genomic_DNA"/>
</dbReference>
<feature type="DNA-binding region" description="H-T-H motif" evidence="4">
    <location>
        <begin position="31"/>
        <end position="50"/>
    </location>
</feature>
<dbReference type="PRINTS" id="PR00455">
    <property type="entry name" value="HTHTETR"/>
</dbReference>
<gene>
    <name evidence="7" type="ORF">AVDCRST_MAG01-01-5267</name>
</gene>